<dbReference type="AlphaFoldDB" id="A0AAE8N237"/>
<accession>A0AAE8N237</accession>
<evidence type="ECO:0000313" key="3">
    <source>
        <dbReference type="EMBL" id="SPO04567.1"/>
    </source>
</evidence>
<dbReference type="PROSITE" id="PS50011">
    <property type="entry name" value="PROTEIN_KINASE_DOM"/>
    <property type="match status" value="1"/>
</dbReference>
<feature type="region of interest" description="Disordered" evidence="1">
    <location>
        <begin position="1"/>
        <end position="76"/>
    </location>
</feature>
<keyword evidence="4" id="KW-1185">Reference proteome</keyword>
<dbReference type="Pfam" id="PF00069">
    <property type="entry name" value="Pkinase"/>
    <property type="match status" value="1"/>
</dbReference>
<dbReference type="EMBL" id="ONZQ02000010">
    <property type="protein sequence ID" value="SPO04567.1"/>
    <property type="molecule type" value="Genomic_DNA"/>
</dbReference>
<dbReference type="SUPFAM" id="SSF56112">
    <property type="entry name" value="Protein kinase-like (PK-like)"/>
    <property type="match status" value="1"/>
</dbReference>
<evidence type="ECO:0000313" key="4">
    <source>
        <dbReference type="Proteomes" id="UP001187682"/>
    </source>
</evidence>
<organism evidence="3 4">
    <name type="scientific">Cephalotrichum gorgonifer</name>
    <dbReference type="NCBI Taxonomy" id="2041049"/>
    <lineage>
        <taxon>Eukaryota</taxon>
        <taxon>Fungi</taxon>
        <taxon>Dikarya</taxon>
        <taxon>Ascomycota</taxon>
        <taxon>Pezizomycotina</taxon>
        <taxon>Sordariomycetes</taxon>
        <taxon>Hypocreomycetidae</taxon>
        <taxon>Microascales</taxon>
        <taxon>Microascaceae</taxon>
        <taxon>Cephalotrichum</taxon>
    </lineage>
</organism>
<dbReference type="InterPro" id="IPR011009">
    <property type="entry name" value="Kinase-like_dom_sf"/>
</dbReference>
<dbReference type="InterPro" id="IPR000719">
    <property type="entry name" value="Prot_kinase_dom"/>
</dbReference>
<evidence type="ECO:0000259" key="2">
    <source>
        <dbReference type="PROSITE" id="PS50011"/>
    </source>
</evidence>
<feature type="domain" description="Protein kinase" evidence="2">
    <location>
        <begin position="100"/>
        <end position="347"/>
    </location>
</feature>
<feature type="compositionally biased region" description="Basic and acidic residues" evidence="1">
    <location>
        <begin position="57"/>
        <end position="76"/>
    </location>
</feature>
<dbReference type="GO" id="GO:0005524">
    <property type="term" value="F:ATP binding"/>
    <property type="evidence" value="ECO:0007669"/>
    <property type="project" value="InterPro"/>
</dbReference>
<sequence>MADNLAQADLDVPKTEVAPKENIPAAGEREPEPQAMESGGKDGESDNASNSNIADAKWARELDRRASEDGLPPKELKAGSGLQIIEQSEQWVEKGYDFVFDQTKIIIRQGDSVIMATTDKRGSELKGLDLEPLERIPIPPEHFCPEFKAGLTRAPTPLAEEIYVKKPRLFYWHPGDDGSSAALILQEADVCEILNQHPHPNIAQYHGCLVKDGRITGLCLTNYKLSLKDALVAKEDVIDEAKKQAYAAAIEDGIYHLHGLRLAHNDINPSNVIFNEGTGNPVIIDFDSCRPIGEKLGEKAGTFEWELEEAELSEPENDFYGSSSIREVFLQLGPENKSNDCQFSFKA</sequence>
<dbReference type="Gene3D" id="1.10.510.10">
    <property type="entry name" value="Transferase(Phosphotransferase) domain 1"/>
    <property type="match status" value="1"/>
</dbReference>
<protein>
    <recommendedName>
        <fullName evidence="2">Protein kinase domain-containing protein</fullName>
    </recommendedName>
</protein>
<comment type="caution">
    <text evidence="3">The sequence shown here is derived from an EMBL/GenBank/DDBJ whole genome shotgun (WGS) entry which is preliminary data.</text>
</comment>
<dbReference type="Proteomes" id="UP001187682">
    <property type="component" value="Unassembled WGS sequence"/>
</dbReference>
<name>A0AAE8N237_9PEZI</name>
<gene>
    <name evidence="3" type="ORF">DNG_07252</name>
</gene>
<proteinExistence type="predicted"/>
<reference evidence="3" key="1">
    <citation type="submission" date="2018-03" db="EMBL/GenBank/DDBJ databases">
        <authorList>
            <person name="Guldener U."/>
        </authorList>
    </citation>
    <scope>NUCLEOTIDE SEQUENCE</scope>
</reference>
<evidence type="ECO:0000256" key="1">
    <source>
        <dbReference type="SAM" id="MobiDB-lite"/>
    </source>
</evidence>
<dbReference type="GO" id="GO:0004672">
    <property type="term" value="F:protein kinase activity"/>
    <property type="evidence" value="ECO:0007669"/>
    <property type="project" value="InterPro"/>
</dbReference>